<name>A0A096VKQ2_9CAUD</name>
<evidence type="ECO:0000313" key="1">
    <source>
        <dbReference type="EMBL" id="AGK86607.1"/>
    </source>
</evidence>
<dbReference type="EMBL" id="KC310803">
    <property type="protein sequence ID" value="AGK86607.1"/>
    <property type="molecule type" value="Genomic_DNA"/>
</dbReference>
<proteinExistence type="predicted"/>
<dbReference type="KEGG" id="vg:22112396"/>
<organism evidence="1 2">
    <name type="scientific">Synechococcus phage S-CBP3</name>
    <dbReference type="NCBI Taxonomy" id="756276"/>
    <lineage>
        <taxon>Viruses</taxon>
        <taxon>Duplodnaviria</taxon>
        <taxon>Heunggongvirae</taxon>
        <taxon>Uroviricota</taxon>
        <taxon>Caudoviricetes</taxon>
        <taxon>Autographivirales</taxon>
        <taxon>Lirvirus</taxon>
        <taxon>Lirvirus SCBP3</taxon>
    </lineage>
</organism>
<gene>
    <name evidence="1" type="ORF">S-CBP3_0052</name>
</gene>
<keyword evidence="2" id="KW-1185">Reference proteome</keyword>
<accession>A0A096VKQ2</accession>
<reference evidence="1 2" key="2">
    <citation type="journal article" date="2015" name="PLoS ONE">
        <title>Comparative Genomic and Phylogenomic Analyses Reveal a Conserved Core Genome Shared by Estuarine and Oceanic Cyanopodoviruses.</title>
        <authorList>
            <person name="Huang S."/>
            <person name="Zhang S."/>
            <person name="Jiao N."/>
            <person name="Chen F."/>
        </authorList>
    </citation>
    <scope>NUCLEOTIDE SEQUENCE [LARGE SCALE GENOMIC DNA]</scope>
</reference>
<evidence type="ECO:0000313" key="2">
    <source>
        <dbReference type="Proteomes" id="UP000030044"/>
    </source>
</evidence>
<sequence>MTDYFNPDTPEIIDDPAHEQYIQDINARAAMEQQQEIEAKKQAELAQQKAQQEAQAEADKPSRMEEFAASALFPALGTIDFITDIARFVPGGKGIDDWWDENSPRSSNPIMNGLRDIAGLVIPAIVPGGAVARGASAAAKAAGAAKWAQTATRIGASVGVDVGIAAASETSEKGDNLGTLMNDTFGWDVPWAIREGDSPDTKRWKNIIESAGITGGVELLISALPKGLKMIGRDPVADEIVRRDEALKAGDEITDSRTREIEIREGLREETIAEEGVRRIDADPEGTGGYDAFINEPAESQARAVQNVEANGLEAKVDHYRIQNNDGTTNGRAISVATDSFQKKFIGGMDDVDRAEGLAELFDTIAPNVDAVIKGKRYQPKRSMPLLTT</sequence>
<dbReference type="Proteomes" id="UP000030044">
    <property type="component" value="Segment"/>
</dbReference>
<protein>
    <submittedName>
        <fullName evidence="1">Uncharacterized protein</fullName>
    </submittedName>
</protein>
<reference evidence="2" key="1">
    <citation type="submission" date="2012-12" db="EMBL/GenBank/DDBJ databases">
        <title>Genomics of marine cyanopodoviruses.</title>
        <authorList>
            <person name="Huang S."/>
            <person name="Chen F."/>
        </authorList>
    </citation>
    <scope>NUCLEOTIDE SEQUENCE [LARGE SCALE GENOMIC DNA]</scope>
</reference>